<gene>
    <name evidence="2" type="ORF">HDE69_003400</name>
</gene>
<keyword evidence="2" id="KW-0808">Transferase</keyword>
<evidence type="ECO:0000313" key="2">
    <source>
        <dbReference type="EMBL" id="MBB5622325.1"/>
    </source>
</evidence>
<accession>A0A7W8YV18</accession>
<dbReference type="RefSeq" id="WP_183868254.1">
    <property type="nucleotide sequence ID" value="NZ_JACHCF010000008.1"/>
</dbReference>
<evidence type="ECO:0000313" key="3">
    <source>
        <dbReference type="Proteomes" id="UP000537718"/>
    </source>
</evidence>
<comment type="caution">
    <text evidence="2">The sequence shown here is derived from an EMBL/GenBank/DDBJ whole genome shotgun (WGS) entry which is preliminary data.</text>
</comment>
<protein>
    <submittedName>
        <fullName evidence="2">Glycosyltransferase involved in cell wall biosynthesis</fullName>
    </submittedName>
</protein>
<dbReference type="Proteomes" id="UP000537718">
    <property type="component" value="Unassembled WGS sequence"/>
</dbReference>
<dbReference type="CDD" id="cd03801">
    <property type="entry name" value="GT4_PimA-like"/>
    <property type="match status" value="1"/>
</dbReference>
<proteinExistence type="predicted"/>
<dbReference type="InterPro" id="IPR001296">
    <property type="entry name" value="Glyco_trans_1"/>
</dbReference>
<dbReference type="AlphaFoldDB" id="A0A7W8YV18"/>
<dbReference type="EMBL" id="JACHCF010000008">
    <property type="protein sequence ID" value="MBB5622325.1"/>
    <property type="molecule type" value="Genomic_DNA"/>
</dbReference>
<organism evidence="2 3">
    <name type="scientific">Pedobacter cryoconitis</name>
    <dbReference type="NCBI Taxonomy" id="188932"/>
    <lineage>
        <taxon>Bacteria</taxon>
        <taxon>Pseudomonadati</taxon>
        <taxon>Bacteroidota</taxon>
        <taxon>Sphingobacteriia</taxon>
        <taxon>Sphingobacteriales</taxon>
        <taxon>Sphingobacteriaceae</taxon>
        <taxon>Pedobacter</taxon>
    </lineage>
</organism>
<reference evidence="2 3" key="1">
    <citation type="submission" date="2020-08" db="EMBL/GenBank/DDBJ databases">
        <title>Genomic Encyclopedia of Type Strains, Phase IV (KMG-V): Genome sequencing to study the core and pangenomes of soil and plant-associated prokaryotes.</title>
        <authorList>
            <person name="Whitman W."/>
        </authorList>
    </citation>
    <scope>NUCLEOTIDE SEQUENCE [LARGE SCALE GENOMIC DNA]</scope>
    <source>
        <strain evidence="2 3">MP7CTX6</strain>
    </source>
</reference>
<dbReference type="PANTHER" id="PTHR12526">
    <property type="entry name" value="GLYCOSYLTRANSFERASE"/>
    <property type="match status" value="1"/>
</dbReference>
<dbReference type="GO" id="GO:0016757">
    <property type="term" value="F:glycosyltransferase activity"/>
    <property type="evidence" value="ECO:0007669"/>
    <property type="project" value="InterPro"/>
</dbReference>
<name>A0A7W8YV18_9SPHI</name>
<dbReference type="Pfam" id="PF00534">
    <property type="entry name" value="Glycos_transf_1"/>
    <property type="match status" value="1"/>
</dbReference>
<dbReference type="PANTHER" id="PTHR12526:SF638">
    <property type="entry name" value="SPORE COAT PROTEIN SA"/>
    <property type="match status" value="1"/>
</dbReference>
<feature type="domain" description="Glycosyl transferase family 1" evidence="1">
    <location>
        <begin position="169"/>
        <end position="321"/>
    </location>
</feature>
<dbReference type="SUPFAM" id="SSF53756">
    <property type="entry name" value="UDP-Glycosyltransferase/glycogen phosphorylase"/>
    <property type="match status" value="1"/>
</dbReference>
<sequence length="341" mass="38303">MKNILFIDLTLFYGGGQKFISNIFSSTLNAENYHFIVSNEKLYNDLGTANKLLVTSNEGYSGLIKLINKYIAKNDISTVLLNGNRPIYFAPFIRANHIIAYRHTSNNAFSGLKKYIGGIVLNMAFLWCDKVVLLYNKAIEEIWQKRKVVVINNGILFDDKGLHQTAGDNEHLTICCISRLDPDKGISWLIDQFSAAFATNPNVILKIAGDGNMRSFLEEKIEKLPVKIELLGFVTDVHSLLLSSDLFILPSKYESFPLSILEAMGHSLPVIATDTGGVTEMVKNGENGFVIPFDDNEILKEKMLYIINNKAERLLMGANSYRLMSNFSIDKCVSRLEELVK</sequence>
<evidence type="ECO:0000259" key="1">
    <source>
        <dbReference type="Pfam" id="PF00534"/>
    </source>
</evidence>
<dbReference type="Gene3D" id="3.40.50.2000">
    <property type="entry name" value="Glycogen Phosphorylase B"/>
    <property type="match status" value="2"/>
</dbReference>